<reference evidence="2" key="1">
    <citation type="journal article" date="2019" name="Int. J. Syst. Evol. Microbiol.">
        <title>The Global Catalogue of Microorganisms (GCM) 10K type strain sequencing project: providing services to taxonomists for standard genome sequencing and annotation.</title>
        <authorList>
            <consortium name="The Broad Institute Genomics Platform"/>
            <consortium name="The Broad Institute Genome Sequencing Center for Infectious Disease"/>
            <person name="Wu L."/>
            <person name="Ma J."/>
        </authorList>
    </citation>
    <scope>NUCLEOTIDE SEQUENCE [LARGE SCALE GENOMIC DNA]</scope>
    <source>
        <strain evidence="2">JCM 17933</strain>
    </source>
</reference>
<dbReference type="RefSeq" id="WP_345469051.1">
    <property type="nucleotide sequence ID" value="NZ_BAABHF010000034.1"/>
</dbReference>
<evidence type="ECO:0000313" key="2">
    <source>
        <dbReference type="Proteomes" id="UP001500503"/>
    </source>
</evidence>
<organism evidence="1 2">
    <name type="scientific">Actinoallomurus oryzae</name>
    <dbReference type="NCBI Taxonomy" id="502180"/>
    <lineage>
        <taxon>Bacteria</taxon>
        <taxon>Bacillati</taxon>
        <taxon>Actinomycetota</taxon>
        <taxon>Actinomycetes</taxon>
        <taxon>Streptosporangiales</taxon>
        <taxon>Thermomonosporaceae</taxon>
        <taxon>Actinoallomurus</taxon>
    </lineage>
</organism>
<dbReference type="InterPro" id="IPR052736">
    <property type="entry name" value="Stf3_sulfotransferase"/>
</dbReference>
<protein>
    <submittedName>
        <fullName evidence="1">Sulfotransferase</fullName>
    </submittedName>
</protein>
<dbReference type="Proteomes" id="UP001500503">
    <property type="component" value="Unassembled WGS sequence"/>
</dbReference>
<evidence type="ECO:0000313" key="1">
    <source>
        <dbReference type="EMBL" id="GAA4503884.1"/>
    </source>
</evidence>
<dbReference type="PANTHER" id="PTHR36451">
    <property type="entry name" value="PAPS-DEPENDENT SULFOTRANSFERASE STF3"/>
    <property type="match status" value="1"/>
</dbReference>
<dbReference type="PANTHER" id="PTHR36451:SF1">
    <property type="entry name" value="OMEGA-HYDROXY-BETA-DIHYDROMENAQUINONE-9 SULFOTRANSFERASE STF3"/>
    <property type="match status" value="1"/>
</dbReference>
<name>A0ABP8QLX9_9ACTN</name>
<dbReference type="InterPro" id="IPR027417">
    <property type="entry name" value="P-loop_NTPase"/>
</dbReference>
<comment type="caution">
    <text evidence="1">The sequence shown here is derived from an EMBL/GenBank/DDBJ whole genome shotgun (WGS) entry which is preliminary data.</text>
</comment>
<keyword evidence="2" id="KW-1185">Reference proteome</keyword>
<dbReference type="Gene3D" id="3.40.50.300">
    <property type="entry name" value="P-loop containing nucleotide triphosphate hydrolases"/>
    <property type="match status" value="1"/>
</dbReference>
<dbReference type="EMBL" id="BAABHF010000034">
    <property type="protein sequence ID" value="GAA4503884.1"/>
    <property type="molecule type" value="Genomic_DNA"/>
</dbReference>
<gene>
    <name evidence="1" type="ORF">GCM10023191_057220</name>
</gene>
<sequence>MTGTRTSVGTIEELHEVASAVTGLSDFGADDYLDGMAVLLDGYATEAALTEQGREWIRAMFLTVLQARLYTEASWREHPEHRHVRPERPIFVTGLPRTGTTALHRLLCADPAHQGLEHWLTETPQPRPPRDRWPSNPGYQRIRAWIDARYAGNPGLRGAHFMAPDMVEECWRIERQSMRSVTFENTAHLPTYSRWLAGQDMTPVYERHRRILQLIGLPDRERRWVLKNPGHLFALDALMTAYPDALIVQTHREPHAILASVSSLNQQASAGHSTVFHGRVVGEDCLALWARGAETFMAARRRHDPRRFADVRYDDFVRDPVATVESIYDRFGLELTGRARTAVEAAHAASRAGERRPAHRYRMSDFGLTDQQITAHFAAYLDDLSRMTAR</sequence>
<dbReference type="SUPFAM" id="SSF52540">
    <property type="entry name" value="P-loop containing nucleoside triphosphate hydrolases"/>
    <property type="match status" value="1"/>
</dbReference>
<proteinExistence type="predicted"/>
<accession>A0ABP8QLX9</accession>
<dbReference type="Pfam" id="PF13469">
    <property type="entry name" value="Sulfotransfer_3"/>
    <property type="match status" value="1"/>
</dbReference>